<dbReference type="Pfam" id="PF13646">
    <property type="entry name" value="HEAT_2"/>
    <property type="match status" value="1"/>
</dbReference>
<keyword evidence="3" id="KW-1185">Reference proteome</keyword>
<dbReference type="EMBL" id="JALNMH010000005">
    <property type="protein sequence ID" value="MCK7593558.1"/>
    <property type="molecule type" value="Genomic_DNA"/>
</dbReference>
<organism evidence="2 3">
    <name type="scientific">Pseudomarimonas salicorniae</name>
    <dbReference type="NCBI Taxonomy" id="2933270"/>
    <lineage>
        <taxon>Bacteria</taxon>
        <taxon>Pseudomonadati</taxon>
        <taxon>Pseudomonadota</taxon>
        <taxon>Gammaproteobacteria</taxon>
        <taxon>Lysobacterales</taxon>
        <taxon>Lysobacteraceae</taxon>
        <taxon>Pseudomarimonas</taxon>
    </lineage>
</organism>
<comment type="caution">
    <text evidence="2">The sequence shown here is derived from an EMBL/GenBank/DDBJ whole genome shotgun (WGS) entry which is preliminary data.</text>
</comment>
<dbReference type="RefSeq" id="WP_248207286.1">
    <property type="nucleotide sequence ID" value="NZ_JALNMH010000005.1"/>
</dbReference>
<dbReference type="InterPro" id="IPR011990">
    <property type="entry name" value="TPR-like_helical_dom_sf"/>
</dbReference>
<gene>
    <name evidence="2" type="ORF">M0G41_07745</name>
</gene>
<feature type="signal peptide" evidence="1">
    <location>
        <begin position="1"/>
        <end position="23"/>
    </location>
</feature>
<accession>A0ABT0GG89</accession>
<evidence type="ECO:0000313" key="3">
    <source>
        <dbReference type="Proteomes" id="UP001431449"/>
    </source>
</evidence>
<proteinExistence type="predicted"/>
<evidence type="ECO:0000313" key="2">
    <source>
        <dbReference type="EMBL" id="MCK7593558.1"/>
    </source>
</evidence>
<dbReference type="Gene3D" id="1.25.40.10">
    <property type="entry name" value="Tetratricopeptide repeat domain"/>
    <property type="match status" value="1"/>
</dbReference>
<protein>
    <submittedName>
        <fullName evidence="2">HEAT repeat domain-containing protein</fullName>
    </submittedName>
</protein>
<dbReference type="SUPFAM" id="SSF48452">
    <property type="entry name" value="TPR-like"/>
    <property type="match status" value="1"/>
</dbReference>
<name>A0ABT0GG89_9GAMM</name>
<evidence type="ECO:0000256" key="1">
    <source>
        <dbReference type="SAM" id="SignalP"/>
    </source>
</evidence>
<dbReference type="Gene3D" id="1.25.10.10">
    <property type="entry name" value="Leucine-rich Repeat Variant"/>
    <property type="match status" value="1"/>
</dbReference>
<sequence>MRLRKTLIAISLALLLQVQPTLAAPNDQAMAPSGKPEQALYWQGHELLKQGRWDEALARFRQLEEQLQQSEPQAADAALYWQAYALDRARRGAEARAVVDRLRSRYPGSRWLEEAGRLGAGGGDEESLVDAALHGLLSAPPEKALPLLKKVLEGAHPPRTKQRALFVLSQLDLPEAQALVLETARRGEAPLRDEAIKMLGISGGKAAMDALQSVYAEGDEMIRRAVLDAWMIADHLPGLEQAARDGAYPDLQRHAIHLLGALEADHLLEQLLDARGDDEMQKAVLQSLGVARNRPALVRFAGSDAPDALRIEALHSLGVANGGAELAQLYPTLPSANLRRAALEGLMVAGEGAALRGLYGSARNDDEKREILRMMTAMGDDEALKLIEQAIEEGAGQ</sequence>
<dbReference type="SUPFAM" id="SSF48371">
    <property type="entry name" value="ARM repeat"/>
    <property type="match status" value="1"/>
</dbReference>
<keyword evidence="1" id="KW-0732">Signal</keyword>
<dbReference type="InterPro" id="IPR011989">
    <property type="entry name" value="ARM-like"/>
</dbReference>
<reference evidence="2" key="1">
    <citation type="submission" date="2022-04" db="EMBL/GenBank/DDBJ databases">
        <title>Lysobacter sp. CAU 1642 isolated from sea sand.</title>
        <authorList>
            <person name="Kim W."/>
        </authorList>
    </citation>
    <scope>NUCLEOTIDE SEQUENCE</scope>
    <source>
        <strain evidence="2">CAU 1642</strain>
    </source>
</reference>
<feature type="chain" id="PRO_5045915942" evidence="1">
    <location>
        <begin position="24"/>
        <end position="397"/>
    </location>
</feature>
<dbReference type="InterPro" id="IPR016024">
    <property type="entry name" value="ARM-type_fold"/>
</dbReference>
<dbReference type="Proteomes" id="UP001431449">
    <property type="component" value="Unassembled WGS sequence"/>
</dbReference>